<organism evidence="1">
    <name type="scientific">marine sediment metagenome</name>
    <dbReference type="NCBI Taxonomy" id="412755"/>
    <lineage>
        <taxon>unclassified sequences</taxon>
        <taxon>metagenomes</taxon>
        <taxon>ecological metagenomes</taxon>
    </lineage>
</organism>
<reference evidence="1" key="1">
    <citation type="journal article" date="2015" name="Nature">
        <title>Complex archaea that bridge the gap between prokaryotes and eukaryotes.</title>
        <authorList>
            <person name="Spang A."/>
            <person name="Saw J.H."/>
            <person name="Jorgensen S.L."/>
            <person name="Zaremba-Niedzwiedzka K."/>
            <person name="Martijn J."/>
            <person name="Lind A.E."/>
            <person name="van Eijk R."/>
            <person name="Schleper C."/>
            <person name="Guy L."/>
            <person name="Ettema T.J."/>
        </authorList>
    </citation>
    <scope>NUCLEOTIDE SEQUENCE</scope>
</reference>
<dbReference type="EMBL" id="LAZR01010405">
    <property type="protein sequence ID" value="KKM67125.1"/>
    <property type="molecule type" value="Genomic_DNA"/>
</dbReference>
<dbReference type="AlphaFoldDB" id="A0A0F9LRW8"/>
<name>A0A0F9LRW8_9ZZZZ</name>
<accession>A0A0F9LRW8</accession>
<comment type="caution">
    <text evidence="1">The sequence shown here is derived from an EMBL/GenBank/DDBJ whole genome shotgun (WGS) entry which is preliminary data.</text>
</comment>
<gene>
    <name evidence="1" type="ORF">LCGC14_1474280</name>
</gene>
<proteinExistence type="predicted"/>
<protein>
    <submittedName>
        <fullName evidence="1">Uncharacterized protein</fullName>
    </submittedName>
</protein>
<sequence>MSALRTKTETLACAWCGNVEAVPSIHGGNAGGGVSPVSQSRGVRIPPGWLHVYANLDPDTSDVSIFVVADEGEGLGVHWVCSSTCQAESEHAVQIARVGYVEAWDAICPRRKKKATS</sequence>
<evidence type="ECO:0000313" key="1">
    <source>
        <dbReference type="EMBL" id="KKM67125.1"/>
    </source>
</evidence>